<dbReference type="Pfam" id="PF00172">
    <property type="entry name" value="Zn_clus"/>
    <property type="match status" value="1"/>
</dbReference>
<dbReference type="SMART" id="SM00066">
    <property type="entry name" value="GAL4"/>
    <property type="match status" value="1"/>
</dbReference>
<comment type="subcellular location">
    <subcellularLocation>
        <location evidence="1">Nucleus</location>
    </subcellularLocation>
</comment>
<dbReference type="PROSITE" id="PS00463">
    <property type="entry name" value="ZN2_CY6_FUNGAL_1"/>
    <property type="match status" value="1"/>
</dbReference>
<dbReference type="InterPro" id="IPR050613">
    <property type="entry name" value="Sec_Metabolite_Reg"/>
</dbReference>
<name>A0A1L9SYF4_9EURO</name>
<dbReference type="PROSITE" id="PS50048">
    <property type="entry name" value="ZN2_CY6_FUNGAL_2"/>
    <property type="match status" value="1"/>
</dbReference>
<dbReference type="GO" id="GO:0000981">
    <property type="term" value="F:DNA-binding transcription factor activity, RNA polymerase II-specific"/>
    <property type="evidence" value="ECO:0007669"/>
    <property type="project" value="InterPro"/>
</dbReference>
<proteinExistence type="predicted"/>
<dbReference type="Proteomes" id="UP000184356">
    <property type="component" value="Unassembled WGS sequence"/>
</dbReference>
<gene>
    <name evidence="8" type="ORF">ASPSYDRAFT_190075</name>
</gene>
<evidence type="ECO:0000256" key="4">
    <source>
        <dbReference type="ARBA" id="ARBA00023125"/>
    </source>
</evidence>
<dbReference type="GO" id="GO:0005634">
    <property type="term" value="C:nucleus"/>
    <property type="evidence" value="ECO:0007669"/>
    <property type="project" value="UniProtKB-SubCell"/>
</dbReference>
<dbReference type="GeneID" id="63759704"/>
<evidence type="ECO:0000259" key="7">
    <source>
        <dbReference type="PROSITE" id="PS50048"/>
    </source>
</evidence>
<evidence type="ECO:0000313" key="8">
    <source>
        <dbReference type="EMBL" id="OJJ52111.1"/>
    </source>
</evidence>
<evidence type="ECO:0000256" key="5">
    <source>
        <dbReference type="ARBA" id="ARBA00023163"/>
    </source>
</evidence>
<dbReference type="STRING" id="1036612.A0A1L9SYF4"/>
<dbReference type="EMBL" id="KV878605">
    <property type="protein sequence ID" value="OJJ52111.1"/>
    <property type="molecule type" value="Genomic_DNA"/>
</dbReference>
<dbReference type="GO" id="GO:0008270">
    <property type="term" value="F:zinc ion binding"/>
    <property type="evidence" value="ECO:0007669"/>
    <property type="project" value="InterPro"/>
</dbReference>
<dbReference type="InterPro" id="IPR001138">
    <property type="entry name" value="Zn2Cys6_DnaBD"/>
</dbReference>
<dbReference type="GO" id="GO:0006351">
    <property type="term" value="P:DNA-templated transcription"/>
    <property type="evidence" value="ECO:0007669"/>
    <property type="project" value="InterPro"/>
</dbReference>
<dbReference type="GO" id="GO:0003677">
    <property type="term" value="F:DNA binding"/>
    <property type="evidence" value="ECO:0007669"/>
    <property type="project" value="UniProtKB-KW"/>
</dbReference>
<dbReference type="RefSeq" id="XP_040695917.1">
    <property type="nucleotide sequence ID" value="XM_040843631.1"/>
</dbReference>
<keyword evidence="9" id="KW-1185">Reference proteome</keyword>
<evidence type="ECO:0000256" key="2">
    <source>
        <dbReference type="ARBA" id="ARBA00022723"/>
    </source>
</evidence>
<dbReference type="InterPro" id="IPR036864">
    <property type="entry name" value="Zn2-C6_fun-type_DNA-bd_sf"/>
</dbReference>
<dbReference type="SUPFAM" id="SSF57701">
    <property type="entry name" value="Zn2/Cys6 DNA-binding domain"/>
    <property type="match status" value="1"/>
</dbReference>
<accession>A0A1L9SYF4</accession>
<keyword evidence="2" id="KW-0479">Metal-binding</keyword>
<dbReference type="Pfam" id="PF04082">
    <property type="entry name" value="Fungal_trans"/>
    <property type="match status" value="1"/>
</dbReference>
<dbReference type="SMART" id="SM00906">
    <property type="entry name" value="Fungal_trans"/>
    <property type="match status" value="1"/>
</dbReference>
<dbReference type="Gene3D" id="4.10.240.10">
    <property type="entry name" value="Zn(2)-C6 fungal-type DNA-binding domain"/>
    <property type="match status" value="1"/>
</dbReference>
<dbReference type="VEuPathDB" id="FungiDB:ASPSYDRAFT_190075"/>
<dbReference type="OrthoDB" id="435881at2759"/>
<evidence type="ECO:0000256" key="1">
    <source>
        <dbReference type="ARBA" id="ARBA00004123"/>
    </source>
</evidence>
<dbReference type="InterPro" id="IPR007219">
    <property type="entry name" value="XnlR_reg_dom"/>
</dbReference>
<organism evidence="8 9">
    <name type="scientific">Aspergillus sydowii CBS 593.65</name>
    <dbReference type="NCBI Taxonomy" id="1036612"/>
    <lineage>
        <taxon>Eukaryota</taxon>
        <taxon>Fungi</taxon>
        <taxon>Dikarya</taxon>
        <taxon>Ascomycota</taxon>
        <taxon>Pezizomycotina</taxon>
        <taxon>Eurotiomycetes</taxon>
        <taxon>Eurotiomycetidae</taxon>
        <taxon>Eurotiales</taxon>
        <taxon>Aspergillaceae</taxon>
        <taxon>Aspergillus</taxon>
        <taxon>Aspergillus subgen. Nidulantes</taxon>
    </lineage>
</organism>
<keyword evidence="4" id="KW-0238">DNA-binding</keyword>
<sequence>MQNIHTTPSARCPKLQQLSCITCRRRKVKCNRRDPCFNCVKAGIACVFPEPVRNSRKIRESSRTDLGHRLNRLEDLVQGLQNPTYSDSGTVRSITTSFQECPYLDTDPREAPQKQGSPEEFGRLAVDHGCGRYISNRLWASVCDQIDELREILEPSYHSTGEYLSPGSNQQSNDYHNDCLLFGFNSVAHTLANYYPSARQLSVLWEKYVQNVAPLVMVIHLETVKLAFQSHQVCPEVLDQVSECLLFAVYFSAAVSMSAEECLVEFEDTKEAVTGHFRFAAEQGFAKAGLTASKNLNLLQAAVLYLKSLRGLGETRFAWTMTSVVIRLATGMGLHRDGATFGLEPFEVEMRRRLWWCICILDVQTAEDQGTDPMLHDVFYDTRLPLNINDEDISPFRRGSPQERSGCTELTYFLLQCEIALATRRLTYHLPGSPCPALQATEERESLVRKLDRRLNERYVRHLDADSALQWACIKLVRSSIAKLSLVIHQPLDKGQKIASLPHDVHDSIICHAIEMVELSHVLQTDTRLSGWRWEFQTYTPWHAFALILSEVCYSGRKNSKIERAWPSIRMIFKEWQRHAVSQSRTIWRPLSKLMVRATYCRSKLEGESGLTPRISGQADSQLHNTHSCDFLVGDMFPPLDAAFPELYYPGMEMPFPEVDSHLMTLREVETLGESGASRPSDSNIGEWRILARHSDNVPVSPLTGQLMSWPNDSQHQGWE</sequence>
<dbReference type="CDD" id="cd12148">
    <property type="entry name" value="fungal_TF_MHR"/>
    <property type="match status" value="1"/>
</dbReference>
<keyword evidence="3" id="KW-0805">Transcription regulation</keyword>
<protein>
    <recommendedName>
        <fullName evidence="7">Zn(2)-C6 fungal-type domain-containing protein</fullName>
    </recommendedName>
</protein>
<dbReference type="PANTHER" id="PTHR31001:SF50">
    <property type="entry name" value="ZN(II)2CYS6 TRANSCRIPTION FACTOR (EUROFUNG)"/>
    <property type="match status" value="1"/>
</dbReference>
<keyword evidence="6" id="KW-0539">Nucleus</keyword>
<keyword evidence="5" id="KW-0804">Transcription</keyword>
<dbReference type="CDD" id="cd00067">
    <property type="entry name" value="GAL4"/>
    <property type="match status" value="1"/>
</dbReference>
<evidence type="ECO:0000313" key="9">
    <source>
        <dbReference type="Proteomes" id="UP000184356"/>
    </source>
</evidence>
<evidence type="ECO:0000256" key="3">
    <source>
        <dbReference type="ARBA" id="ARBA00023015"/>
    </source>
</evidence>
<reference evidence="9" key="1">
    <citation type="journal article" date="2017" name="Genome Biol.">
        <title>Comparative genomics reveals high biological diversity and specific adaptations in the industrially and medically important fungal genus Aspergillus.</title>
        <authorList>
            <person name="de Vries R.P."/>
            <person name="Riley R."/>
            <person name="Wiebenga A."/>
            <person name="Aguilar-Osorio G."/>
            <person name="Amillis S."/>
            <person name="Uchima C.A."/>
            <person name="Anderluh G."/>
            <person name="Asadollahi M."/>
            <person name="Askin M."/>
            <person name="Barry K."/>
            <person name="Battaglia E."/>
            <person name="Bayram O."/>
            <person name="Benocci T."/>
            <person name="Braus-Stromeyer S.A."/>
            <person name="Caldana C."/>
            <person name="Canovas D."/>
            <person name="Cerqueira G.C."/>
            <person name="Chen F."/>
            <person name="Chen W."/>
            <person name="Choi C."/>
            <person name="Clum A."/>
            <person name="Dos Santos R.A."/>
            <person name="Damasio A.R."/>
            <person name="Diallinas G."/>
            <person name="Emri T."/>
            <person name="Fekete E."/>
            <person name="Flipphi M."/>
            <person name="Freyberg S."/>
            <person name="Gallo A."/>
            <person name="Gournas C."/>
            <person name="Habgood R."/>
            <person name="Hainaut M."/>
            <person name="Harispe M.L."/>
            <person name="Henrissat B."/>
            <person name="Hilden K.S."/>
            <person name="Hope R."/>
            <person name="Hossain A."/>
            <person name="Karabika E."/>
            <person name="Karaffa L."/>
            <person name="Karanyi Z."/>
            <person name="Krasevec N."/>
            <person name="Kuo A."/>
            <person name="Kusch H."/>
            <person name="LaButti K."/>
            <person name="Lagendijk E.L."/>
            <person name="Lapidus A."/>
            <person name="Levasseur A."/>
            <person name="Lindquist E."/>
            <person name="Lipzen A."/>
            <person name="Logrieco A.F."/>
            <person name="MacCabe A."/>
            <person name="Maekelae M.R."/>
            <person name="Malavazi I."/>
            <person name="Melin P."/>
            <person name="Meyer V."/>
            <person name="Mielnichuk N."/>
            <person name="Miskei M."/>
            <person name="Molnar A.P."/>
            <person name="Mule G."/>
            <person name="Ngan C.Y."/>
            <person name="Orejas M."/>
            <person name="Orosz E."/>
            <person name="Ouedraogo J.P."/>
            <person name="Overkamp K.M."/>
            <person name="Park H.-S."/>
            <person name="Perrone G."/>
            <person name="Piumi F."/>
            <person name="Punt P.J."/>
            <person name="Ram A.F."/>
            <person name="Ramon A."/>
            <person name="Rauscher S."/>
            <person name="Record E."/>
            <person name="Riano-Pachon D.M."/>
            <person name="Robert V."/>
            <person name="Roehrig J."/>
            <person name="Ruller R."/>
            <person name="Salamov A."/>
            <person name="Salih N.S."/>
            <person name="Samson R.A."/>
            <person name="Sandor E."/>
            <person name="Sanguinetti M."/>
            <person name="Schuetze T."/>
            <person name="Sepcic K."/>
            <person name="Shelest E."/>
            <person name="Sherlock G."/>
            <person name="Sophianopoulou V."/>
            <person name="Squina F.M."/>
            <person name="Sun H."/>
            <person name="Susca A."/>
            <person name="Todd R.B."/>
            <person name="Tsang A."/>
            <person name="Unkles S.E."/>
            <person name="van de Wiele N."/>
            <person name="van Rossen-Uffink D."/>
            <person name="Oliveira J.V."/>
            <person name="Vesth T.C."/>
            <person name="Visser J."/>
            <person name="Yu J.-H."/>
            <person name="Zhou M."/>
            <person name="Andersen M.R."/>
            <person name="Archer D.B."/>
            <person name="Baker S.E."/>
            <person name="Benoit I."/>
            <person name="Brakhage A.A."/>
            <person name="Braus G.H."/>
            <person name="Fischer R."/>
            <person name="Frisvad J.C."/>
            <person name="Goldman G.H."/>
            <person name="Houbraken J."/>
            <person name="Oakley B."/>
            <person name="Pocsi I."/>
            <person name="Scazzocchio C."/>
            <person name="Seiboth B."/>
            <person name="vanKuyk P.A."/>
            <person name="Wortman J."/>
            <person name="Dyer P.S."/>
            <person name="Grigoriev I.V."/>
        </authorList>
    </citation>
    <scope>NUCLEOTIDE SEQUENCE [LARGE SCALE GENOMIC DNA]</scope>
    <source>
        <strain evidence="9">CBS 593.65</strain>
    </source>
</reference>
<dbReference type="PANTHER" id="PTHR31001">
    <property type="entry name" value="UNCHARACTERIZED TRANSCRIPTIONAL REGULATORY PROTEIN"/>
    <property type="match status" value="1"/>
</dbReference>
<dbReference type="AlphaFoldDB" id="A0A1L9SYF4"/>
<evidence type="ECO:0000256" key="6">
    <source>
        <dbReference type="ARBA" id="ARBA00023242"/>
    </source>
</evidence>
<feature type="domain" description="Zn(2)-C6 fungal-type" evidence="7">
    <location>
        <begin position="19"/>
        <end position="48"/>
    </location>
</feature>